<dbReference type="Pfam" id="PF00360">
    <property type="entry name" value="PHY"/>
    <property type="match status" value="1"/>
</dbReference>
<dbReference type="Gene3D" id="3.30.450.270">
    <property type="match status" value="1"/>
</dbReference>
<dbReference type="AlphaFoldDB" id="A0A2T8HNC5"/>
<evidence type="ECO:0000313" key="7">
    <source>
        <dbReference type="Proteomes" id="UP000245627"/>
    </source>
</evidence>
<dbReference type="Pfam" id="PF01590">
    <property type="entry name" value="GAF"/>
    <property type="match status" value="1"/>
</dbReference>
<organism evidence="6 7">
    <name type="scientific">Sphingobacterium corticibacter</name>
    <dbReference type="NCBI Taxonomy" id="2171749"/>
    <lineage>
        <taxon>Bacteria</taxon>
        <taxon>Pseudomonadati</taxon>
        <taxon>Bacteroidota</taxon>
        <taxon>Sphingobacteriia</taxon>
        <taxon>Sphingobacteriales</taxon>
        <taxon>Sphingobacteriaceae</taxon>
        <taxon>Sphingobacterium</taxon>
    </lineage>
</organism>
<evidence type="ECO:0000259" key="5">
    <source>
        <dbReference type="PROSITE" id="PS50046"/>
    </source>
</evidence>
<feature type="domain" description="Phytochrome chromophore attachment site" evidence="5">
    <location>
        <begin position="138"/>
        <end position="320"/>
    </location>
</feature>
<dbReference type="InterPro" id="IPR016132">
    <property type="entry name" value="Phyto_chromo_attachment"/>
</dbReference>
<dbReference type="SMART" id="SM00065">
    <property type="entry name" value="GAF"/>
    <property type="match status" value="1"/>
</dbReference>
<dbReference type="Pfam" id="PF08446">
    <property type="entry name" value="PAS_2"/>
    <property type="match status" value="1"/>
</dbReference>
<dbReference type="InterPro" id="IPR029016">
    <property type="entry name" value="GAF-like_dom_sf"/>
</dbReference>
<dbReference type="EMBL" id="QDKG01000001">
    <property type="protein sequence ID" value="PVH26910.1"/>
    <property type="molecule type" value="Genomic_DNA"/>
</dbReference>
<keyword evidence="4" id="KW-0675">Receptor</keyword>
<sequence>MHKTNFDSEFCGALPIHHINTIQPYGIILVIDKEDYSIVQTTTNTIDHLQIDHKDLIGTTFCDLCDQSEAQIRDSFAVRVGKRDTYTILIADKTFYALVHEMEAYYIIELQEQTPNKKLSGGLQDIKNLVTAMEGINDLSELCDLVVSELKEMLGIDGVMMYKFDPEWNGTVISEEKSNGLENYLGVTFPASDVPKQARDLYLKNPLRLIPDRTYTPARLYPVINPLTNTFSDLSPCHLRGVADVHREYMKNMKMVGSMSIRVIHNGSLWGLISCNHTSAYHLTFDESANFGLLSNVISNKISSIINANEYQFISQLQTTRNAIVDKIYSSGSVTKGLFHDDTDASLLTLLRATGAVLYSGGKQFTYGEVPDNSFLDNLILWLQAKNIDKVYSTHHLAGVMQESSRFSEIASGMLVIPISSNAPDYIVCFRPEVIKTIEWGGNPNQAINFEDDGINYHPRHSFKVWQETVNQVAQPWHEQEIQIASTIRSFLLEFKS</sequence>
<dbReference type="GO" id="GO:0009584">
    <property type="term" value="P:detection of visible light"/>
    <property type="evidence" value="ECO:0007669"/>
    <property type="project" value="InterPro"/>
</dbReference>
<evidence type="ECO:0000256" key="2">
    <source>
        <dbReference type="ARBA" id="ARBA00022606"/>
    </source>
</evidence>
<dbReference type="InterPro" id="IPR001294">
    <property type="entry name" value="Phytochrome"/>
</dbReference>
<proteinExistence type="predicted"/>
<dbReference type="RefSeq" id="WP_116774765.1">
    <property type="nucleotide sequence ID" value="NZ_QDKG01000001.1"/>
</dbReference>
<dbReference type="PRINTS" id="PR01033">
    <property type="entry name" value="PHYTOCHROME"/>
</dbReference>
<dbReference type="SUPFAM" id="SSF55785">
    <property type="entry name" value="PYP-like sensor domain (PAS domain)"/>
    <property type="match status" value="1"/>
</dbReference>
<dbReference type="InterPro" id="IPR013515">
    <property type="entry name" value="Phytochrome_cen-reg"/>
</dbReference>
<dbReference type="Gene3D" id="3.30.450.40">
    <property type="match status" value="1"/>
</dbReference>
<dbReference type="Proteomes" id="UP000245627">
    <property type="component" value="Unassembled WGS sequence"/>
</dbReference>
<dbReference type="InterPro" id="IPR043150">
    <property type="entry name" value="Phytochrome_PHY_sf"/>
</dbReference>
<keyword evidence="1" id="KW-0600">Photoreceptor protein</keyword>
<evidence type="ECO:0000256" key="4">
    <source>
        <dbReference type="ARBA" id="ARBA00023170"/>
    </source>
</evidence>
<dbReference type="InterPro" id="IPR013654">
    <property type="entry name" value="PAS_2"/>
</dbReference>
<dbReference type="PROSITE" id="PS50046">
    <property type="entry name" value="PHYTOCHROME_2"/>
    <property type="match status" value="1"/>
</dbReference>
<dbReference type="SUPFAM" id="SSF55781">
    <property type="entry name" value="GAF domain-like"/>
    <property type="match status" value="2"/>
</dbReference>
<evidence type="ECO:0000256" key="3">
    <source>
        <dbReference type="ARBA" id="ARBA00022991"/>
    </source>
</evidence>
<dbReference type="InterPro" id="IPR035965">
    <property type="entry name" value="PAS-like_dom_sf"/>
</dbReference>
<dbReference type="Gene3D" id="3.30.450.20">
    <property type="entry name" value="PAS domain"/>
    <property type="match status" value="1"/>
</dbReference>
<keyword evidence="3" id="KW-0157">Chromophore</keyword>
<keyword evidence="2" id="KW-0716">Sensory transduction</keyword>
<dbReference type="GO" id="GO:0009881">
    <property type="term" value="F:photoreceptor activity"/>
    <property type="evidence" value="ECO:0007669"/>
    <property type="project" value="UniProtKB-KW"/>
</dbReference>
<protein>
    <submittedName>
        <fullName evidence="6">Phytochrome</fullName>
    </submittedName>
</protein>
<reference evidence="6 7" key="1">
    <citation type="submission" date="2018-04" db="EMBL/GenBank/DDBJ databases">
        <title>Sphingobacterium cortibacter sp. nov.</title>
        <authorList>
            <person name="Li Y."/>
        </authorList>
    </citation>
    <scope>NUCLEOTIDE SEQUENCE [LARGE SCALE GENOMIC DNA]</scope>
    <source>
        <strain evidence="6 7">2c-3</strain>
    </source>
</reference>
<accession>A0A2T8HNC5</accession>
<gene>
    <name evidence="6" type="ORF">DC487_04765</name>
</gene>
<dbReference type="GO" id="GO:0006355">
    <property type="term" value="P:regulation of DNA-templated transcription"/>
    <property type="evidence" value="ECO:0007669"/>
    <property type="project" value="InterPro"/>
</dbReference>
<dbReference type="InterPro" id="IPR003018">
    <property type="entry name" value="GAF"/>
</dbReference>
<comment type="caution">
    <text evidence="6">The sequence shown here is derived from an EMBL/GenBank/DDBJ whole genome shotgun (WGS) entry which is preliminary data.</text>
</comment>
<evidence type="ECO:0000256" key="1">
    <source>
        <dbReference type="ARBA" id="ARBA00022543"/>
    </source>
</evidence>
<keyword evidence="7" id="KW-1185">Reference proteome</keyword>
<dbReference type="OrthoDB" id="9766459at2"/>
<name>A0A2T8HNC5_9SPHI</name>
<evidence type="ECO:0000313" key="6">
    <source>
        <dbReference type="EMBL" id="PVH26910.1"/>
    </source>
</evidence>